<reference evidence="1" key="1">
    <citation type="submission" date="2021-01" db="EMBL/GenBank/DDBJ databases">
        <title>Genome public.</title>
        <authorList>
            <person name="Liu C."/>
            <person name="Sun Q."/>
        </authorList>
    </citation>
    <scope>NUCLEOTIDE SEQUENCE</scope>
    <source>
        <strain evidence="1">YIM B02565</strain>
    </source>
</reference>
<sequence length="167" mass="19599">MKKLVIINGAMGIGKTTTCRELYKSLDNSVWLDGDWCWMINPFVANEENIEMVQKNINYMLNSFLNNSSIEYIVFNWVIHLEEIFESILKNLDNIEYEVYKITLMCSEEGLRKRIGKDVENNLRDEDCINRSLDRLKLYKDMNTIKIDTSDLTVSETVERIKEIINA</sequence>
<comment type="caution">
    <text evidence="1">The sequence shown here is derived from an EMBL/GenBank/DDBJ whole genome shotgun (WGS) entry which is preliminary data.</text>
</comment>
<organism evidence="1 2">
    <name type="scientific">Clostridium paridis</name>
    <dbReference type="NCBI Taxonomy" id="2803863"/>
    <lineage>
        <taxon>Bacteria</taxon>
        <taxon>Bacillati</taxon>
        <taxon>Bacillota</taxon>
        <taxon>Clostridia</taxon>
        <taxon>Eubacteriales</taxon>
        <taxon>Clostridiaceae</taxon>
        <taxon>Clostridium</taxon>
    </lineage>
</organism>
<dbReference type="EMBL" id="JAESWA010000017">
    <property type="protein sequence ID" value="MBL4930960.1"/>
    <property type="molecule type" value="Genomic_DNA"/>
</dbReference>
<dbReference type="AlphaFoldDB" id="A0A937K497"/>
<accession>A0A937K497</accession>
<keyword evidence="2" id="KW-1185">Reference proteome</keyword>
<dbReference type="RefSeq" id="WP_202766338.1">
    <property type="nucleotide sequence ID" value="NZ_JAESWA010000017.1"/>
</dbReference>
<gene>
    <name evidence="1" type="ORF">JK634_04020</name>
</gene>
<evidence type="ECO:0000313" key="2">
    <source>
        <dbReference type="Proteomes" id="UP000623681"/>
    </source>
</evidence>
<protein>
    <submittedName>
        <fullName evidence="1">AAA family ATPase</fullName>
    </submittedName>
</protein>
<dbReference type="Proteomes" id="UP000623681">
    <property type="component" value="Unassembled WGS sequence"/>
</dbReference>
<proteinExistence type="predicted"/>
<dbReference type="SUPFAM" id="SSF52540">
    <property type="entry name" value="P-loop containing nucleoside triphosphate hydrolases"/>
    <property type="match status" value="1"/>
</dbReference>
<name>A0A937K497_9CLOT</name>
<dbReference type="Gene3D" id="3.40.50.300">
    <property type="entry name" value="P-loop containing nucleotide triphosphate hydrolases"/>
    <property type="match status" value="1"/>
</dbReference>
<evidence type="ECO:0000313" key="1">
    <source>
        <dbReference type="EMBL" id="MBL4930960.1"/>
    </source>
</evidence>
<dbReference type="Pfam" id="PF13238">
    <property type="entry name" value="AAA_18"/>
    <property type="match status" value="1"/>
</dbReference>
<dbReference type="InterPro" id="IPR027417">
    <property type="entry name" value="P-loop_NTPase"/>
</dbReference>